<name>A0A8S9G933_BRACR</name>
<comment type="caution">
    <text evidence="2">The sequence shown here is derived from an EMBL/GenBank/DDBJ whole genome shotgun (WGS) entry which is preliminary data.</text>
</comment>
<evidence type="ECO:0000313" key="2">
    <source>
        <dbReference type="EMBL" id="KAF2541127.1"/>
    </source>
</evidence>
<evidence type="ECO:0000313" key="3">
    <source>
        <dbReference type="Proteomes" id="UP000712281"/>
    </source>
</evidence>
<sequence>MKSPQRSSDDLEAGGDIPKSRNHSRRRGRGIFVAVDASIRFKSAMGCEKEIELGSHDQPTAKDVKLSQSEEQPVQGIFLILIHPHILLIETSYKLQ</sequence>
<organism evidence="2 3">
    <name type="scientific">Brassica cretica</name>
    <name type="common">Mustard</name>
    <dbReference type="NCBI Taxonomy" id="69181"/>
    <lineage>
        <taxon>Eukaryota</taxon>
        <taxon>Viridiplantae</taxon>
        <taxon>Streptophyta</taxon>
        <taxon>Embryophyta</taxon>
        <taxon>Tracheophyta</taxon>
        <taxon>Spermatophyta</taxon>
        <taxon>Magnoliopsida</taxon>
        <taxon>eudicotyledons</taxon>
        <taxon>Gunneridae</taxon>
        <taxon>Pentapetalae</taxon>
        <taxon>rosids</taxon>
        <taxon>malvids</taxon>
        <taxon>Brassicales</taxon>
        <taxon>Brassicaceae</taxon>
        <taxon>Brassiceae</taxon>
        <taxon>Brassica</taxon>
    </lineage>
</organism>
<proteinExistence type="predicted"/>
<gene>
    <name evidence="2" type="ORF">F2Q68_00030172</name>
</gene>
<dbReference type="Proteomes" id="UP000712281">
    <property type="component" value="Unassembled WGS sequence"/>
</dbReference>
<protein>
    <submittedName>
        <fullName evidence="2">Uncharacterized protein</fullName>
    </submittedName>
</protein>
<dbReference type="EMBL" id="QGKW02002005">
    <property type="protein sequence ID" value="KAF2541127.1"/>
    <property type="molecule type" value="Genomic_DNA"/>
</dbReference>
<feature type="region of interest" description="Disordered" evidence="1">
    <location>
        <begin position="1"/>
        <end position="25"/>
    </location>
</feature>
<accession>A0A8S9G933</accession>
<reference evidence="2" key="1">
    <citation type="submission" date="2019-12" db="EMBL/GenBank/DDBJ databases">
        <title>Genome sequencing and annotation of Brassica cretica.</title>
        <authorList>
            <person name="Studholme D.J."/>
            <person name="Sarris P.F."/>
        </authorList>
    </citation>
    <scope>NUCLEOTIDE SEQUENCE</scope>
    <source>
        <strain evidence="2">PFS-001/15</strain>
        <tissue evidence="2">Leaf</tissue>
    </source>
</reference>
<evidence type="ECO:0000256" key="1">
    <source>
        <dbReference type="SAM" id="MobiDB-lite"/>
    </source>
</evidence>
<dbReference type="AlphaFoldDB" id="A0A8S9G933"/>